<organism evidence="1">
    <name type="scientific">marine sediment metagenome</name>
    <dbReference type="NCBI Taxonomy" id="412755"/>
    <lineage>
        <taxon>unclassified sequences</taxon>
        <taxon>metagenomes</taxon>
        <taxon>ecological metagenomes</taxon>
    </lineage>
</organism>
<accession>X0VK56</accession>
<name>X0VK56_9ZZZZ</name>
<sequence length="86" mass="9665">ELERRAAERGIYIPLEGIKNSTNKIVRISQLDPMIASGYLILNRKHKHLIEELTYFPKAGSDDSADSLEMACRIAREPGKVTAKIL</sequence>
<dbReference type="NCBIfam" id="TIGR01630">
    <property type="entry name" value="psiM2_ORF9"/>
    <property type="match status" value="1"/>
</dbReference>
<proteinExistence type="predicted"/>
<reference evidence="1" key="1">
    <citation type="journal article" date="2014" name="Front. Microbiol.">
        <title>High frequency of phylogenetically diverse reductive dehalogenase-homologous genes in deep subseafloor sedimentary metagenomes.</title>
        <authorList>
            <person name="Kawai M."/>
            <person name="Futagami T."/>
            <person name="Toyoda A."/>
            <person name="Takaki Y."/>
            <person name="Nishi S."/>
            <person name="Hori S."/>
            <person name="Arai W."/>
            <person name="Tsubouchi T."/>
            <person name="Morono Y."/>
            <person name="Uchiyama I."/>
            <person name="Ito T."/>
            <person name="Fujiyama A."/>
            <person name="Inagaki F."/>
            <person name="Takami H."/>
        </authorList>
    </citation>
    <scope>NUCLEOTIDE SEQUENCE</scope>
    <source>
        <strain evidence="1">Expedition CK06-06</strain>
    </source>
</reference>
<feature type="non-terminal residue" evidence="1">
    <location>
        <position position="1"/>
    </location>
</feature>
<dbReference type="AlphaFoldDB" id="X0VK56"/>
<evidence type="ECO:0000313" key="1">
    <source>
        <dbReference type="EMBL" id="GAG18669.1"/>
    </source>
</evidence>
<dbReference type="EMBL" id="BARS01035451">
    <property type="protein sequence ID" value="GAG18669.1"/>
    <property type="molecule type" value="Genomic_DNA"/>
</dbReference>
<evidence type="ECO:0008006" key="2">
    <source>
        <dbReference type="Google" id="ProtNLM"/>
    </source>
</evidence>
<gene>
    <name evidence="1" type="ORF">S01H1_54614</name>
</gene>
<dbReference type="InterPro" id="IPR006517">
    <property type="entry name" value="Phage_terminase_lsu-like_C"/>
</dbReference>
<comment type="caution">
    <text evidence="1">The sequence shown here is derived from an EMBL/GenBank/DDBJ whole genome shotgun (WGS) entry which is preliminary data.</text>
</comment>
<protein>
    <recommendedName>
        <fullName evidence="2">Terminase large subunit gp17-like C-terminal domain-containing protein</fullName>
    </recommendedName>
</protein>